<accession>A0A562WP29</accession>
<proteinExistence type="predicted"/>
<feature type="transmembrane region" description="Helical" evidence="2">
    <location>
        <begin position="170"/>
        <end position="195"/>
    </location>
</feature>
<dbReference type="Proteomes" id="UP000319728">
    <property type="component" value="Unassembled WGS sequence"/>
</dbReference>
<keyword evidence="2" id="KW-0812">Transmembrane</keyword>
<name>A0A562WP29_9ACTN</name>
<reference evidence="3 4" key="1">
    <citation type="submission" date="2019-07" db="EMBL/GenBank/DDBJ databases">
        <title>R&amp;d 2014.</title>
        <authorList>
            <person name="Klenk H.-P."/>
        </authorList>
    </citation>
    <scope>NUCLEOTIDE SEQUENCE [LARGE SCALE GENOMIC DNA]</scope>
    <source>
        <strain evidence="3 4">DSM 43912</strain>
    </source>
</reference>
<protein>
    <submittedName>
        <fullName evidence="3">Uncharacterized protein</fullName>
    </submittedName>
</protein>
<gene>
    <name evidence="3" type="ORF">JD81_05512</name>
</gene>
<evidence type="ECO:0000256" key="2">
    <source>
        <dbReference type="SAM" id="Phobius"/>
    </source>
</evidence>
<comment type="caution">
    <text evidence="3">The sequence shown here is derived from an EMBL/GenBank/DDBJ whole genome shotgun (WGS) entry which is preliminary data.</text>
</comment>
<dbReference type="EMBL" id="VLLP01000001">
    <property type="protein sequence ID" value="TWJ31946.1"/>
    <property type="molecule type" value="Genomic_DNA"/>
</dbReference>
<evidence type="ECO:0000256" key="1">
    <source>
        <dbReference type="SAM" id="MobiDB-lite"/>
    </source>
</evidence>
<sequence>MAMTATVDEPVRPARPTTVTVAFWLQLAAVGVLLVMVGLTVAAAVQFDGRIDRAAQLVPDADPDEVSGERFGNWMTMVAVVVPALFLAVWFAATARPVRRGGNTARILVFVGGGLQLLLGVGQCCLGALFIPLALGAPDEGWTETADGEPVWEESEFVETLYDSNLSEDLLGMGAAGGGLVVFLLSVAVVLLLALPPANRYFVPRDETPPGAMPAPWAAHPVLPAVLPTHAPPPGYPAAPVYVVPPGYMICPDPSRHLPPPAEPEGPSGTAPATPGS</sequence>
<keyword evidence="2" id="KW-1133">Transmembrane helix</keyword>
<keyword evidence="2" id="KW-0472">Membrane</keyword>
<feature type="transmembrane region" description="Helical" evidence="2">
    <location>
        <begin position="74"/>
        <end position="95"/>
    </location>
</feature>
<evidence type="ECO:0000313" key="4">
    <source>
        <dbReference type="Proteomes" id="UP000319728"/>
    </source>
</evidence>
<evidence type="ECO:0000313" key="3">
    <source>
        <dbReference type="EMBL" id="TWJ31946.1"/>
    </source>
</evidence>
<organism evidence="3 4">
    <name type="scientific">Micromonospora sagamiensis</name>
    <dbReference type="NCBI Taxonomy" id="47875"/>
    <lineage>
        <taxon>Bacteria</taxon>
        <taxon>Bacillati</taxon>
        <taxon>Actinomycetota</taxon>
        <taxon>Actinomycetes</taxon>
        <taxon>Micromonosporales</taxon>
        <taxon>Micromonosporaceae</taxon>
        <taxon>Micromonospora</taxon>
    </lineage>
</organism>
<feature type="transmembrane region" description="Helical" evidence="2">
    <location>
        <begin position="21"/>
        <end position="45"/>
    </location>
</feature>
<dbReference type="AlphaFoldDB" id="A0A562WP29"/>
<keyword evidence="4" id="KW-1185">Reference proteome</keyword>
<feature type="transmembrane region" description="Helical" evidence="2">
    <location>
        <begin position="107"/>
        <end position="135"/>
    </location>
</feature>
<feature type="region of interest" description="Disordered" evidence="1">
    <location>
        <begin position="253"/>
        <end position="277"/>
    </location>
</feature>